<feature type="domain" description="Mycothiol-dependent maleylpyruvate isomerase metal-binding" evidence="1">
    <location>
        <begin position="25"/>
        <end position="154"/>
    </location>
</feature>
<dbReference type="SUPFAM" id="SSF55718">
    <property type="entry name" value="SCP-like"/>
    <property type="match status" value="1"/>
</dbReference>
<dbReference type="InterPro" id="IPR036527">
    <property type="entry name" value="SCP2_sterol-bd_dom_sf"/>
</dbReference>
<dbReference type="EMBL" id="SDKM01000005">
    <property type="protein sequence ID" value="RYP87722.1"/>
    <property type="molecule type" value="Genomic_DNA"/>
</dbReference>
<keyword evidence="2" id="KW-0670">Pyruvate</keyword>
<dbReference type="Gene3D" id="3.30.1050.20">
    <property type="match status" value="1"/>
</dbReference>
<keyword evidence="2" id="KW-0413">Isomerase</keyword>
<dbReference type="GO" id="GO:0046872">
    <property type="term" value="F:metal ion binding"/>
    <property type="evidence" value="ECO:0007669"/>
    <property type="project" value="InterPro"/>
</dbReference>
<accession>A0A4Q4ZHL3</accession>
<dbReference type="Pfam" id="PF11716">
    <property type="entry name" value="MDMPI_N"/>
    <property type="match status" value="1"/>
</dbReference>
<dbReference type="InterPro" id="IPR017517">
    <property type="entry name" value="Maleyloyr_isom"/>
</dbReference>
<dbReference type="GO" id="GO:0016853">
    <property type="term" value="F:isomerase activity"/>
    <property type="evidence" value="ECO:0007669"/>
    <property type="project" value="UniProtKB-KW"/>
</dbReference>
<dbReference type="AlphaFoldDB" id="A0A4Q4ZHL3"/>
<dbReference type="InterPro" id="IPR034660">
    <property type="entry name" value="DinB/YfiT-like"/>
</dbReference>
<keyword evidence="3" id="KW-1185">Reference proteome</keyword>
<dbReference type="SUPFAM" id="SSF109854">
    <property type="entry name" value="DinB/YfiT-like putative metalloenzymes"/>
    <property type="match status" value="1"/>
</dbReference>
<comment type="caution">
    <text evidence="2">The sequence shown here is derived from an EMBL/GenBank/DDBJ whole genome shotgun (WGS) entry which is preliminary data.</text>
</comment>
<sequence length="218" mass="23586">MTTATSLRRLADSRRWVEEGTLLCARAVDVLADEQYGEPSALPRWNRAHLVAHLAANAEALRNLARWAATDEVTPMYSSPEQRNADIERGATRSPAALRTWFHEAAAALTADLDRLGDDQWRARVHTAQGREVPASEVPWLRAREVMVHAVDLAVGVTFADLPDDFLTALEADIHEKRGAGVLGIEGALADRVGYLAGRTTAGVTAGGAPAPDLPPWL</sequence>
<dbReference type="RefSeq" id="WP_134714654.1">
    <property type="nucleotide sequence ID" value="NZ_SDKM01000005.1"/>
</dbReference>
<protein>
    <submittedName>
        <fullName evidence="2">Maleylpyruvate isomerase family mycothiol-dependent enzyme</fullName>
    </submittedName>
</protein>
<reference evidence="2 3" key="1">
    <citation type="submission" date="2019-01" db="EMBL/GenBank/DDBJ databases">
        <title>Nocardioides guangzhouensis sp. nov., an actinobacterium isolated from soil.</title>
        <authorList>
            <person name="Fu Y."/>
            <person name="Cai Y."/>
            <person name="Lin Z."/>
            <person name="Chen P."/>
        </authorList>
    </citation>
    <scope>NUCLEOTIDE SEQUENCE [LARGE SCALE GENOMIC DNA]</scope>
    <source>
        <strain evidence="2 3">130</strain>
    </source>
</reference>
<proteinExistence type="predicted"/>
<organism evidence="2 3">
    <name type="scientific">Nocardioides guangzhouensis</name>
    <dbReference type="NCBI Taxonomy" id="2497878"/>
    <lineage>
        <taxon>Bacteria</taxon>
        <taxon>Bacillati</taxon>
        <taxon>Actinomycetota</taxon>
        <taxon>Actinomycetes</taxon>
        <taxon>Propionibacteriales</taxon>
        <taxon>Nocardioidaceae</taxon>
        <taxon>Nocardioides</taxon>
    </lineage>
</organism>
<name>A0A4Q4ZHL3_9ACTN</name>
<dbReference type="InterPro" id="IPR024344">
    <property type="entry name" value="MDMPI_metal-binding"/>
</dbReference>
<evidence type="ECO:0000313" key="2">
    <source>
        <dbReference type="EMBL" id="RYP87722.1"/>
    </source>
</evidence>
<evidence type="ECO:0000313" key="3">
    <source>
        <dbReference type="Proteomes" id="UP000295198"/>
    </source>
</evidence>
<gene>
    <name evidence="2" type="ORF">EKO23_04835</name>
</gene>
<dbReference type="NCBIfam" id="TIGR03083">
    <property type="entry name" value="maleylpyruvate isomerase family mycothiol-dependent enzyme"/>
    <property type="match status" value="1"/>
</dbReference>
<evidence type="ECO:0000259" key="1">
    <source>
        <dbReference type="Pfam" id="PF11716"/>
    </source>
</evidence>
<dbReference type="OrthoDB" id="5118203at2"/>
<dbReference type="Gene3D" id="1.20.120.450">
    <property type="entry name" value="dinb family like domain"/>
    <property type="match status" value="1"/>
</dbReference>
<dbReference type="Proteomes" id="UP000295198">
    <property type="component" value="Unassembled WGS sequence"/>
</dbReference>